<evidence type="ECO:0000313" key="5">
    <source>
        <dbReference type="EMBL" id="KAK4366463.1"/>
    </source>
</evidence>
<organism evidence="5 6">
    <name type="scientific">Anisodus tanguticus</name>
    <dbReference type="NCBI Taxonomy" id="243964"/>
    <lineage>
        <taxon>Eukaryota</taxon>
        <taxon>Viridiplantae</taxon>
        <taxon>Streptophyta</taxon>
        <taxon>Embryophyta</taxon>
        <taxon>Tracheophyta</taxon>
        <taxon>Spermatophyta</taxon>
        <taxon>Magnoliopsida</taxon>
        <taxon>eudicotyledons</taxon>
        <taxon>Gunneridae</taxon>
        <taxon>Pentapetalae</taxon>
        <taxon>asterids</taxon>
        <taxon>lamiids</taxon>
        <taxon>Solanales</taxon>
        <taxon>Solanaceae</taxon>
        <taxon>Solanoideae</taxon>
        <taxon>Hyoscyameae</taxon>
        <taxon>Anisodus</taxon>
    </lineage>
</organism>
<evidence type="ECO:0000256" key="3">
    <source>
        <dbReference type="ARBA" id="ARBA00022963"/>
    </source>
</evidence>
<dbReference type="InterPro" id="IPR036514">
    <property type="entry name" value="SGNH_hydro_sf"/>
</dbReference>
<accession>A0AAE1S9K8</accession>
<dbReference type="Proteomes" id="UP001291623">
    <property type="component" value="Unassembled WGS sequence"/>
</dbReference>
<protein>
    <submittedName>
        <fullName evidence="5">Uncharacterized protein</fullName>
    </submittedName>
</protein>
<sequence length="209" mass="23036">MTNMMSSSFSSFSCIVFVLAFCAMSLYQAEARAFFVFGDSLVDNGNNNYLVTSARADSPPYGIDYPTHRPTGRFSNGLNIPDIISEQLGMEPTLPYLASQLTGHRLLVGANFASTGVGILNDTGIQFLNIIRIGKQLEYFQQYQRRVTALIGAEQTQQLEQFQSQWPCQTMLQHISSSLVLESTITQKAFVKPGKAPQQDGSKKKATSS</sequence>
<evidence type="ECO:0000313" key="6">
    <source>
        <dbReference type="Proteomes" id="UP001291623"/>
    </source>
</evidence>
<name>A0AAE1S9K8_9SOLA</name>
<reference evidence="5" key="1">
    <citation type="submission" date="2023-12" db="EMBL/GenBank/DDBJ databases">
        <title>Genome assembly of Anisodus tanguticus.</title>
        <authorList>
            <person name="Wang Y.-J."/>
        </authorList>
    </citation>
    <scope>NUCLEOTIDE SEQUENCE</scope>
    <source>
        <strain evidence="5">KB-2021</strain>
        <tissue evidence="5">Leaf</tissue>
    </source>
</reference>
<dbReference type="EMBL" id="JAVYJV010000007">
    <property type="protein sequence ID" value="KAK4366463.1"/>
    <property type="molecule type" value="Genomic_DNA"/>
</dbReference>
<keyword evidence="3" id="KW-0443">Lipid metabolism</keyword>
<dbReference type="PANTHER" id="PTHR45648:SF166">
    <property type="entry name" value="OS02G0617400 PROTEIN"/>
    <property type="match status" value="1"/>
</dbReference>
<keyword evidence="4" id="KW-0732">Signal</keyword>
<evidence type="ECO:0000256" key="4">
    <source>
        <dbReference type="SAM" id="SignalP"/>
    </source>
</evidence>
<dbReference type="Pfam" id="PF00657">
    <property type="entry name" value="Lipase_GDSL"/>
    <property type="match status" value="1"/>
</dbReference>
<dbReference type="GO" id="GO:0016042">
    <property type="term" value="P:lipid catabolic process"/>
    <property type="evidence" value="ECO:0007669"/>
    <property type="project" value="UniProtKB-KW"/>
</dbReference>
<keyword evidence="3" id="KW-0442">Lipid degradation</keyword>
<dbReference type="AlphaFoldDB" id="A0AAE1S9K8"/>
<dbReference type="GO" id="GO:0016788">
    <property type="term" value="F:hydrolase activity, acting on ester bonds"/>
    <property type="evidence" value="ECO:0007669"/>
    <property type="project" value="InterPro"/>
</dbReference>
<feature type="chain" id="PRO_5042268060" evidence="4">
    <location>
        <begin position="32"/>
        <end position="209"/>
    </location>
</feature>
<dbReference type="PANTHER" id="PTHR45648">
    <property type="entry name" value="GDSL LIPASE/ACYLHYDROLASE FAMILY PROTEIN (AFU_ORTHOLOGUE AFUA_4G14700)"/>
    <property type="match status" value="1"/>
</dbReference>
<comment type="similarity">
    <text evidence="1">Belongs to the 'GDSL' lipolytic enzyme family.</text>
</comment>
<dbReference type="Gene3D" id="3.40.50.1110">
    <property type="entry name" value="SGNH hydrolase"/>
    <property type="match status" value="1"/>
</dbReference>
<evidence type="ECO:0000256" key="2">
    <source>
        <dbReference type="ARBA" id="ARBA00022801"/>
    </source>
</evidence>
<evidence type="ECO:0000256" key="1">
    <source>
        <dbReference type="ARBA" id="ARBA00008668"/>
    </source>
</evidence>
<comment type="caution">
    <text evidence="5">The sequence shown here is derived from an EMBL/GenBank/DDBJ whole genome shotgun (WGS) entry which is preliminary data.</text>
</comment>
<keyword evidence="6" id="KW-1185">Reference proteome</keyword>
<dbReference type="InterPro" id="IPR051058">
    <property type="entry name" value="GDSL_Est/Lipase"/>
</dbReference>
<dbReference type="InterPro" id="IPR001087">
    <property type="entry name" value="GDSL"/>
</dbReference>
<proteinExistence type="inferred from homology"/>
<keyword evidence="2" id="KW-0378">Hydrolase</keyword>
<gene>
    <name evidence="5" type="ORF">RND71_014343</name>
</gene>
<feature type="signal peptide" evidence="4">
    <location>
        <begin position="1"/>
        <end position="31"/>
    </location>
</feature>